<feature type="transmembrane region" description="Helical" evidence="1">
    <location>
        <begin position="46"/>
        <end position="69"/>
    </location>
</feature>
<dbReference type="AlphaFoldDB" id="A0AB39QKK2"/>
<evidence type="ECO:0000313" key="2">
    <source>
        <dbReference type="EMBL" id="XDQ41479.1"/>
    </source>
</evidence>
<evidence type="ECO:0000256" key="1">
    <source>
        <dbReference type="SAM" id="Phobius"/>
    </source>
</evidence>
<reference evidence="2" key="1">
    <citation type="submission" date="2024-07" db="EMBL/GenBank/DDBJ databases">
        <authorList>
            <person name="Yu S.T."/>
        </authorList>
    </citation>
    <scope>NUCLEOTIDE SEQUENCE</scope>
    <source>
        <strain evidence="2">R39</strain>
    </source>
</reference>
<proteinExistence type="predicted"/>
<feature type="transmembrane region" description="Helical" evidence="1">
    <location>
        <begin position="110"/>
        <end position="127"/>
    </location>
</feature>
<evidence type="ECO:0008006" key="4">
    <source>
        <dbReference type="Google" id="ProtNLM"/>
    </source>
</evidence>
<organism evidence="2">
    <name type="scientific">Streptomyces sp. R39</name>
    <dbReference type="NCBI Taxonomy" id="3238631"/>
    <lineage>
        <taxon>Bacteria</taxon>
        <taxon>Bacillati</taxon>
        <taxon>Actinomycetota</taxon>
        <taxon>Actinomycetes</taxon>
        <taxon>Kitasatosporales</taxon>
        <taxon>Streptomycetaceae</taxon>
        <taxon>Streptomyces</taxon>
    </lineage>
</organism>
<evidence type="ECO:0000313" key="3">
    <source>
        <dbReference type="EMBL" id="XDQ45975.1"/>
    </source>
</evidence>
<dbReference type="EMBL" id="CP163441">
    <property type="protein sequence ID" value="XDQ45975.1"/>
    <property type="molecule type" value="Genomic_DNA"/>
</dbReference>
<sequence>MRHPSSPLRAPFGKAGIWALAGASGSGSGVPRVLPKTAAASALPLLLRRAATVLTVLGLAMIPWLVFLYTGLPATAQASHWAWTWTGLDSLEALGLLSTGLLLRRGDCRACLTSAATSTLLLVDAWFDTMTAAPGPDFKLAVLMAVFAELPLAVACAFLATRTFPRPGR</sequence>
<gene>
    <name evidence="2" type="ORF">AB5J52_03885</name>
    <name evidence="3" type="ORF">AB5J52_29015</name>
</gene>
<feature type="transmembrane region" description="Helical" evidence="1">
    <location>
        <begin position="15"/>
        <end position="34"/>
    </location>
</feature>
<keyword evidence="1" id="KW-0472">Membrane</keyword>
<feature type="transmembrane region" description="Helical" evidence="1">
    <location>
        <begin position="139"/>
        <end position="160"/>
    </location>
</feature>
<keyword evidence="1" id="KW-0812">Transmembrane</keyword>
<protein>
    <recommendedName>
        <fullName evidence="4">LPXTG cell wall anchor domain-containing protein</fullName>
    </recommendedName>
</protein>
<accession>A0AB39QKK2</accession>
<name>A0AB39QKK2_9ACTN</name>
<keyword evidence="1" id="KW-1133">Transmembrane helix</keyword>
<feature type="transmembrane region" description="Helical" evidence="1">
    <location>
        <begin position="81"/>
        <end position="103"/>
    </location>
</feature>
<dbReference type="EMBL" id="CP163441">
    <property type="protein sequence ID" value="XDQ41479.1"/>
    <property type="molecule type" value="Genomic_DNA"/>
</dbReference>
<dbReference type="RefSeq" id="WP_369221128.1">
    <property type="nucleotide sequence ID" value="NZ_CP163441.1"/>
</dbReference>